<dbReference type="EMBL" id="CANI01000035">
    <property type="protein sequence ID" value="CCM78057.1"/>
    <property type="molecule type" value="Genomic_DNA"/>
</dbReference>
<organism evidence="1 2">
    <name type="scientific">Rhizobium mesoamericanum STM3625</name>
    <dbReference type="NCBI Taxonomy" id="1211777"/>
    <lineage>
        <taxon>Bacteria</taxon>
        <taxon>Pseudomonadati</taxon>
        <taxon>Pseudomonadota</taxon>
        <taxon>Alphaproteobacteria</taxon>
        <taxon>Hyphomicrobiales</taxon>
        <taxon>Rhizobiaceae</taxon>
        <taxon>Rhizobium/Agrobacterium group</taxon>
        <taxon>Rhizobium</taxon>
    </lineage>
</organism>
<reference evidence="1 2" key="1">
    <citation type="journal article" date="2013" name="Genome Announc.">
        <title>Draft Genome Sequence of Rhizobium mesoamericanum STM3625, a Nitrogen-Fixing Symbiont of Mimosa pudica Isolated in French Guiana (South America).</title>
        <authorList>
            <person name="Moulin L."/>
            <person name="Mornico D."/>
            <person name="Melkonian R."/>
            <person name="Klonowska A."/>
        </authorList>
    </citation>
    <scope>NUCLEOTIDE SEQUENCE [LARGE SCALE GENOMIC DNA]</scope>
    <source>
        <strain evidence="1 2">STM3625</strain>
    </source>
</reference>
<dbReference type="Proteomes" id="UP000009319">
    <property type="component" value="Unassembled WGS sequence"/>
</dbReference>
<gene>
    <name evidence="1" type="ORF">BN77_p10009</name>
</gene>
<evidence type="ECO:0000313" key="2">
    <source>
        <dbReference type="Proteomes" id="UP000009319"/>
    </source>
</evidence>
<proteinExistence type="predicted"/>
<evidence type="ECO:0000313" key="1">
    <source>
        <dbReference type="EMBL" id="CCM78057.1"/>
    </source>
</evidence>
<sequence>MAARKRIPLIGLCTGPFVLAEAGLLGRHETCVSLLHCDAFREGYPHLKVRPDRLFNFGGNFGSCAGGASVADSAASIVRSKLGREAEQNALDIRKREFLHTF</sequence>
<dbReference type="STRING" id="1211777.BN77_p10009"/>
<dbReference type="InterPro" id="IPR029062">
    <property type="entry name" value="Class_I_gatase-like"/>
</dbReference>
<dbReference type="AlphaFoldDB" id="K0Q1X9"/>
<dbReference type="HOGENOM" id="CLU_2275212_0_0_5"/>
<keyword evidence="2" id="KW-1185">Reference proteome</keyword>
<comment type="caution">
    <text evidence="1">The sequence shown here is derived from an EMBL/GenBank/DDBJ whole genome shotgun (WGS) entry which is preliminary data.</text>
</comment>
<dbReference type="Gene3D" id="3.40.50.880">
    <property type="match status" value="1"/>
</dbReference>
<dbReference type="SUPFAM" id="SSF52317">
    <property type="entry name" value="Class I glutamine amidotransferase-like"/>
    <property type="match status" value="1"/>
</dbReference>
<accession>K0Q1X9</accession>
<dbReference type="eggNOG" id="COG4977">
    <property type="taxonomic scope" value="Bacteria"/>
</dbReference>
<protein>
    <submittedName>
        <fullName evidence="1">Transcriptional regulator protein</fullName>
    </submittedName>
</protein>
<name>K0Q1X9_9HYPH</name>